<evidence type="ECO:0000313" key="5">
    <source>
        <dbReference type="EMBL" id="TCO13275.1"/>
    </source>
</evidence>
<feature type="domain" description="EamA" evidence="4">
    <location>
        <begin position="11"/>
        <end position="137"/>
    </location>
</feature>
<evidence type="ECO:0000256" key="2">
    <source>
        <dbReference type="SAM" id="MobiDB-lite"/>
    </source>
</evidence>
<feature type="compositionally biased region" description="Basic and acidic residues" evidence="2">
    <location>
        <begin position="286"/>
        <end position="299"/>
    </location>
</feature>
<dbReference type="InterPro" id="IPR000620">
    <property type="entry name" value="EamA_dom"/>
</dbReference>
<evidence type="ECO:0000259" key="4">
    <source>
        <dbReference type="Pfam" id="PF00892"/>
    </source>
</evidence>
<keyword evidence="3" id="KW-1133">Transmembrane helix</keyword>
<feature type="transmembrane region" description="Helical" evidence="3">
    <location>
        <begin position="242"/>
        <end position="258"/>
    </location>
</feature>
<dbReference type="SUPFAM" id="SSF103481">
    <property type="entry name" value="Multidrug resistance efflux transporter EmrE"/>
    <property type="match status" value="2"/>
</dbReference>
<feature type="transmembrane region" description="Helical" evidence="3">
    <location>
        <begin position="32"/>
        <end position="55"/>
    </location>
</feature>
<keyword evidence="3" id="KW-0472">Membrane</keyword>
<sequence length="306" mass="31749">MKTNRAWAALAATIVLWAVAFPAIRVGLAGYGPAALALLRLMIASASLALAAPILGLRRPARRDLPLIALAGLTGMAGYQFLLTWGEVHVPAGTASLIIVTNPVYSAVVAMLFIGERMTARQVVGAGAALVGTIAIATARAGVEIDRSAWVILAAAVAFGSYHVAIKPLLSRYSGLEVTAYATWTGTLLLLPGLPALVQAIPDATARATLAAAFLGVAPSALGFVAWGYAVARLPVTTATGALYLVPPIAVVTGWLWLGENPRAIELLGGVLAIASVAFANSRRRPGPDPQRKAPELTKRGSRVRR</sequence>
<feature type="transmembrane region" description="Helical" evidence="3">
    <location>
        <begin position="67"/>
        <end position="86"/>
    </location>
</feature>
<name>A0ABY2BA57_9ACTN</name>
<comment type="similarity">
    <text evidence="1">Belongs to the EamA transporter family.</text>
</comment>
<evidence type="ECO:0000256" key="1">
    <source>
        <dbReference type="ARBA" id="ARBA00007362"/>
    </source>
</evidence>
<proteinExistence type="inferred from homology"/>
<evidence type="ECO:0000313" key="6">
    <source>
        <dbReference type="Proteomes" id="UP000295818"/>
    </source>
</evidence>
<reference evidence="5 6" key="1">
    <citation type="journal article" date="2015" name="Stand. Genomic Sci.">
        <title>Genomic Encyclopedia of Bacterial and Archaeal Type Strains, Phase III: the genomes of soil and plant-associated and newly described type strains.</title>
        <authorList>
            <person name="Whitman W.B."/>
            <person name="Woyke T."/>
            <person name="Klenk H.P."/>
            <person name="Zhou Y."/>
            <person name="Lilburn T.G."/>
            <person name="Beck B.J."/>
            <person name="De Vos P."/>
            <person name="Vandamme P."/>
            <person name="Eisen J.A."/>
            <person name="Garrity G."/>
            <person name="Hugenholtz P."/>
            <person name="Kyrpides N.C."/>
        </authorList>
    </citation>
    <scope>NUCLEOTIDE SEQUENCE [LARGE SCALE GENOMIC DNA]</scope>
    <source>
        <strain evidence="5 6">VKM Ac-2538</strain>
    </source>
</reference>
<dbReference type="Proteomes" id="UP000295818">
    <property type="component" value="Unassembled WGS sequence"/>
</dbReference>
<feature type="transmembrane region" description="Helical" evidence="3">
    <location>
        <begin position="92"/>
        <end position="114"/>
    </location>
</feature>
<organism evidence="5 6">
    <name type="scientific">Kribbella orskensis</name>
    <dbReference type="NCBI Taxonomy" id="2512216"/>
    <lineage>
        <taxon>Bacteria</taxon>
        <taxon>Bacillati</taxon>
        <taxon>Actinomycetota</taxon>
        <taxon>Actinomycetes</taxon>
        <taxon>Propionibacteriales</taxon>
        <taxon>Kribbellaceae</taxon>
        <taxon>Kribbella</taxon>
    </lineage>
</organism>
<accession>A0ABY2BA57</accession>
<dbReference type="PANTHER" id="PTHR12715">
    <property type="entry name" value="TRANSPORTER, DRUG/METABOLITE EXPORTER FAMILY"/>
    <property type="match status" value="1"/>
</dbReference>
<protein>
    <submittedName>
        <fullName evidence="5">Drug/metabolite transporter (DMT)-like permease</fullName>
    </submittedName>
</protein>
<keyword evidence="6" id="KW-1185">Reference proteome</keyword>
<dbReference type="InterPro" id="IPR037185">
    <property type="entry name" value="EmrE-like"/>
</dbReference>
<keyword evidence="3" id="KW-0812">Transmembrane</keyword>
<dbReference type="RefSeq" id="WP_132194847.1">
    <property type="nucleotide sequence ID" value="NZ_SLWM01000023.1"/>
</dbReference>
<dbReference type="InterPro" id="IPR052756">
    <property type="entry name" value="Alkyne_AA_exporter"/>
</dbReference>
<feature type="transmembrane region" description="Helical" evidence="3">
    <location>
        <begin position="210"/>
        <end position="230"/>
    </location>
</feature>
<gene>
    <name evidence="5" type="ORF">EV644_123107</name>
</gene>
<feature type="transmembrane region" description="Helical" evidence="3">
    <location>
        <begin position="149"/>
        <end position="166"/>
    </location>
</feature>
<feature type="region of interest" description="Disordered" evidence="2">
    <location>
        <begin position="283"/>
        <end position="306"/>
    </location>
</feature>
<feature type="transmembrane region" description="Helical" evidence="3">
    <location>
        <begin position="264"/>
        <end position="282"/>
    </location>
</feature>
<comment type="caution">
    <text evidence="5">The sequence shown here is derived from an EMBL/GenBank/DDBJ whole genome shotgun (WGS) entry which is preliminary data.</text>
</comment>
<dbReference type="Pfam" id="PF00892">
    <property type="entry name" value="EamA"/>
    <property type="match status" value="2"/>
</dbReference>
<dbReference type="PANTHER" id="PTHR12715:SF4">
    <property type="entry name" value="EAMA DOMAIN-CONTAINING PROTEIN"/>
    <property type="match status" value="1"/>
</dbReference>
<evidence type="ECO:0000256" key="3">
    <source>
        <dbReference type="SAM" id="Phobius"/>
    </source>
</evidence>
<feature type="transmembrane region" description="Helical" evidence="3">
    <location>
        <begin position="123"/>
        <end position="143"/>
    </location>
</feature>
<feature type="domain" description="EamA" evidence="4">
    <location>
        <begin position="150"/>
        <end position="280"/>
    </location>
</feature>
<dbReference type="EMBL" id="SLWM01000023">
    <property type="protein sequence ID" value="TCO13275.1"/>
    <property type="molecule type" value="Genomic_DNA"/>
</dbReference>
<feature type="transmembrane region" description="Helical" evidence="3">
    <location>
        <begin position="178"/>
        <end position="198"/>
    </location>
</feature>